<protein>
    <submittedName>
        <fullName evidence="3">Ferredoxin--NADP(+) reductase</fullName>
    </submittedName>
</protein>
<feature type="domain" description="FAD-binding FR-type" evidence="2">
    <location>
        <begin position="2"/>
        <end position="109"/>
    </location>
</feature>
<dbReference type="Proteomes" id="UP000251842">
    <property type="component" value="Chromosome"/>
</dbReference>
<evidence type="ECO:0000313" key="4">
    <source>
        <dbReference type="Proteomes" id="UP000251842"/>
    </source>
</evidence>
<dbReference type="GO" id="GO:0016491">
    <property type="term" value="F:oxidoreductase activity"/>
    <property type="evidence" value="ECO:0007669"/>
    <property type="project" value="InterPro"/>
</dbReference>
<evidence type="ECO:0000259" key="2">
    <source>
        <dbReference type="PROSITE" id="PS51384"/>
    </source>
</evidence>
<dbReference type="PANTHER" id="PTHR47354">
    <property type="entry name" value="NADH OXIDOREDUCTASE HCR"/>
    <property type="match status" value="1"/>
</dbReference>
<dbReference type="InterPro" id="IPR039261">
    <property type="entry name" value="FNR_nucleotide-bd"/>
</dbReference>
<dbReference type="Gene3D" id="2.40.30.10">
    <property type="entry name" value="Translation factors"/>
    <property type="match status" value="1"/>
</dbReference>
<accession>A0A344J7L6</accession>
<dbReference type="AlphaFoldDB" id="A0A344J7L6"/>
<comment type="cofactor">
    <cofactor evidence="1">
        <name>[2Fe-2S] cluster</name>
        <dbReference type="ChEBI" id="CHEBI:190135"/>
    </cofactor>
</comment>
<dbReference type="InterPro" id="IPR017938">
    <property type="entry name" value="Riboflavin_synthase-like_b-brl"/>
</dbReference>
<dbReference type="RefSeq" id="WP_112927238.1">
    <property type="nucleotide sequence ID" value="NZ_CP029556.1"/>
</dbReference>
<dbReference type="InterPro" id="IPR050415">
    <property type="entry name" value="MRET"/>
</dbReference>
<keyword evidence="4" id="KW-1185">Reference proteome</keyword>
<dbReference type="EMBL" id="CP029556">
    <property type="protein sequence ID" value="AXA85026.1"/>
    <property type="molecule type" value="Genomic_DNA"/>
</dbReference>
<dbReference type="Gene3D" id="3.40.50.80">
    <property type="entry name" value="Nucleotide-binding domain of ferredoxin-NADP reductase (FNR) module"/>
    <property type="match status" value="1"/>
</dbReference>
<dbReference type="InterPro" id="IPR001709">
    <property type="entry name" value="Flavoprot_Pyr_Nucl_cyt_Rdtase"/>
</dbReference>
<dbReference type="OrthoDB" id="9806195at2"/>
<evidence type="ECO:0000313" key="3">
    <source>
        <dbReference type="EMBL" id="AXA85026.1"/>
    </source>
</evidence>
<gene>
    <name evidence="3" type="ORF">DCD74_10355</name>
</gene>
<dbReference type="InterPro" id="IPR001433">
    <property type="entry name" value="OxRdtase_FAD/NAD-bd"/>
</dbReference>
<evidence type="ECO:0000256" key="1">
    <source>
        <dbReference type="ARBA" id="ARBA00034078"/>
    </source>
</evidence>
<organism evidence="3 4">
    <name type="scientific">Solilutibacter oculi</name>
    <dbReference type="NCBI Taxonomy" id="2698682"/>
    <lineage>
        <taxon>Bacteria</taxon>
        <taxon>Pseudomonadati</taxon>
        <taxon>Pseudomonadota</taxon>
        <taxon>Gammaproteobacteria</taxon>
        <taxon>Lysobacterales</taxon>
        <taxon>Lysobacteraceae</taxon>
        <taxon>Solilutibacter</taxon>
    </lineage>
</organism>
<dbReference type="PANTHER" id="PTHR47354:SF5">
    <property type="entry name" value="PROTEIN RFBI"/>
    <property type="match status" value="1"/>
</dbReference>
<dbReference type="InterPro" id="IPR017927">
    <property type="entry name" value="FAD-bd_FR_type"/>
</dbReference>
<name>A0A344J7L6_9GAMM</name>
<dbReference type="SUPFAM" id="SSF52343">
    <property type="entry name" value="Ferredoxin reductase-like, C-terminal NADP-linked domain"/>
    <property type="match status" value="1"/>
</dbReference>
<dbReference type="PROSITE" id="PS51384">
    <property type="entry name" value="FAD_FR"/>
    <property type="match status" value="1"/>
</dbReference>
<proteinExistence type="predicted"/>
<dbReference type="PRINTS" id="PR00371">
    <property type="entry name" value="FPNCR"/>
</dbReference>
<reference evidence="4" key="1">
    <citation type="submission" date="2018-05" db="EMBL/GenBank/DDBJ databases">
        <title>Luteimonas pekinense sp. nov., isolated from human Meibomian gland secretions, Beijing, China.</title>
        <authorList>
            <person name="Wen T."/>
            <person name="Bai H."/>
            <person name="Lv H."/>
        </authorList>
    </citation>
    <scope>NUCLEOTIDE SEQUENCE [LARGE SCALE GENOMIC DNA]</scope>
    <source>
        <strain evidence="4">83-4</strain>
    </source>
</reference>
<dbReference type="PRINTS" id="PR00410">
    <property type="entry name" value="PHEHYDRXLASE"/>
</dbReference>
<dbReference type="Pfam" id="PF00970">
    <property type="entry name" value="FAD_binding_6"/>
    <property type="match status" value="1"/>
</dbReference>
<dbReference type="SUPFAM" id="SSF63380">
    <property type="entry name" value="Riboflavin synthase domain-like"/>
    <property type="match status" value="1"/>
</dbReference>
<dbReference type="InterPro" id="IPR008333">
    <property type="entry name" value="Cbr1-like_FAD-bd_dom"/>
</dbReference>
<dbReference type="KEGG" id="lue:DCD74_10355"/>
<sequence>MSKFFPIRLTARRLATPAVLHLSFVRDDGQPLDYTPGQFIQIHFPLADGSTARRSYSCATRHDHHIQAGEAVEFVASRVPGGAATALFEGMAIGDTLQASGPLGLFTLRPEDAPARYLLIATGTGVASYRSMLPELERRMRDDGLRVVLLHGVRTPDDLLFADEFTDTVRRFPEQFEYRIAFSRDTFAPDDAMRGASEPSFGYVQNVLADIAPEPEGDIAYLCGNPNMVDACVEALKDFGLPMKHIRREKYVSLAPAR</sequence>
<dbReference type="Pfam" id="PF00175">
    <property type="entry name" value="NAD_binding_1"/>
    <property type="match status" value="1"/>
</dbReference>